<keyword evidence="4 12" id="KW-0375">Hydrogen ion transport</keyword>
<comment type="similarity">
    <text evidence="12">Belongs to the ATPase B chain family.</text>
</comment>
<keyword evidence="7 13" id="KW-0472">Membrane</keyword>
<dbReference type="CDD" id="cd06503">
    <property type="entry name" value="ATP-synt_Fo_b"/>
    <property type="match status" value="1"/>
</dbReference>
<evidence type="ECO:0000256" key="8">
    <source>
        <dbReference type="ARBA" id="ARBA00023310"/>
    </source>
</evidence>
<dbReference type="InterPro" id="IPR002146">
    <property type="entry name" value="ATP_synth_b/b'su_bac/chlpt"/>
</dbReference>
<comment type="function">
    <text evidence="10">Component of the F(0) channel, it forms part of the peripheral stalk, linking F(1) to F(0). The b'-subunit is a diverged and duplicated form of b found in plants and photosynthetic bacteria.</text>
</comment>
<sequence>MPQLDFSTYLSQLFWFTIFFFLLCLILSHLVLPKIETVIKRRYEAMDKAIGNASSFCALAEDEINNRKQILQKTQLEASKIISNAVKKAKLLEYNMKNLLNAEAIEMLDLVDKEIENYKIKMHNQLVEIAISVAAVYYEKLVNSHVKDYDKLKIVTNSLFKKGLL</sequence>
<proteinExistence type="inferred from homology"/>
<evidence type="ECO:0000256" key="11">
    <source>
        <dbReference type="ARBA" id="ARBA00037847"/>
    </source>
</evidence>
<evidence type="ECO:0008006" key="16">
    <source>
        <dbReference type="Google" id="ProtNLM"/>
    </source>
</evidence>
<gene>
    <name evidence="14" type="ORF">sL5_02950</name>
</gene>
<reference evidence="14 15" key="1">
    <citation type="journal article" date="2021" name="Microb. Ecol.">
        <title>Candidatus Mesenet longicola: Novel Endosymbionts of Brontispa longissima that Induce Cytoplasmic Incompatibility.</title>
        <authorList>
            <person name="Takano S."/>
            <person name="Gotoh Y."/>
            <person name="Hayashi T."/>
        </authorList>
    </citation>
    <scope>NUCLEOTIDE SEQUENCE [LARGE SCALE GENOMIC DNA]</scope>
    <source>
        <strain evidence="14">L5</strain>
    </source>
</reference>
<evidence type="ECO:0000256" key="3">
    <source>
        <dbReference type="ARBA" id="ARBA00022692"/>
    </source>
</evidence>
<keyword evidence="6 12" id="KW-0406">Ion transport</keyword>
<organism evidence="14 15">
    <name type="scientific">Candidatus Mesenet longicola</name>
    <dbReference type="NCBI Taxonomy" id="1892558"/>
    <lineage>
        <taxon>Bacteria</taxon>
        <taxon>Pseudomonadati</taxon>
        <taxon>Pseudomonadota</taxon>
        <taxon>Alphaproteobacteria</taxon>
        <taxon>Rickettsiales</taxon>
        <taxon>Anaplasmataceae</taxon>
        <taxon>Candidatus Mesenet</taxon>
    </lineage>
</organism>
<evidence type="ECO:0000313" key="15">
    <source>
        <dbReference type="Proteomes" id="UP000637906"/>
    </source>
</evidence>
<evidence type="ECO:0000256" key="4">
    <source>
        <dbReference type="ARBA" id="ARBA00022781"/>
    </source>
</evidence>
<dbReference type="GO" id="GO:0015986">
    <property type="term" value="P:proton motive force-driven ATP synthesis"/>
    <property type="evidence" value="ECO:0007669"/>
    <property type="project" value="InterPro"/>
</dbReference>
<evidence type="ECO:0000256" key="7">
    <source>
        <dbReference type="ARBA" id="ARBA00023136"/>
    </source>
</evidence>
<evidence type="ECO:0000256" key="10">
    <source>
        <dbReference type="ARBA" id="ARBA00025614"/>
    </source>
</evidence>
<evidence type="ECO:0000256" key="1">
    <source>
        <dbReference type="ARBA" id="ARBA00022448"/>
    </source>
</evidence>
<accession>A0A8J3HU62</accession>
<dbReference type="GO" id="GO:0015078">
    <property type="term" value="F:proton transmembrane transporter activity"/>
    <property type="evidence" value="ECO:0007669"/>
    <property type="project" value="InterPro"/>
</dbReference>
<dbReference type="GO" id="GO:0012505">
    <property type="term" value="C:endomembrane system"/>
    <property type="evidence" value="ECO:0007669"/>
    <property type="project" value="UniProtKB-SubCell"/>
</dbReference>
<evidence type="ECO:0000256" key="9">
    <source>
        <dbReference type="ARBA" id="ARBA00025198"/>
    </source>
</evidence>
<comment type="caution">
    <text evidence="14">The sequence shown here is derived from an EMBL/GenBank/DDBJ whole genome shotgun (WGS) entry which is preliminary data.</text>
</comment>
<feature type="transmembrane region" description="Helical" evidence="13">
    <location>
        <begin position="12"/>
        <end position="32"/>
    </location>
</feature>
<keyword evidence="1 12" id="KW-0813">Transport</keyword>
<dbReference type="EMBL" id="BNGU01000007">
    <property type="protein sequence ID" value="GHM59302.1"/>
    <property type="molecule type" value="Genomic_DNA"/>
</dbReference>
<comment type="function">
    <text evidence="9">F(1)F(0) ATP synthase produces ATP from ADP in the presence of a proton or sodium gradient. F-type ATPases consist of two structural domains, F(1) containing the extramembraneous catalytic core and F(0) containing the membrane proton channel, linked together by a central stalk and a peripheral stalk. During catalysis, ATP synthesis in the catalytic domain of F(1) is coupled via a rotary mechanism of the central stalk subunits to proton translocation.</text>
</comment>
<comment type="subcellular location">
    <subcellularLocation>
        <location evidence="11">Endomembrane system</location>
        <topology evidence="11">Single-pass membrane protein</topology>
    </subcellularLocation>
</comment>
<protein>
    <recommendedName>
        <fullName evidence="16">ATP synthase subunit b</fullName>
    </recommendedName>
</protein>
<dbReference type="AlphaFoldDB" id="A0A8J3HU62"/>
<evidence type="ECO:0000256" key="2">
    <source>
        <dbReference type="ARBA" id="ARBA00022547"/>
    </source>
</evidence>
<dbReference type="GO" id="GO:0045259">
    <property type="term" value="C:proton-transporting ATP synthase complex"/>
    <property type="evidence" value="ECO:0007669"/>
    <property type="project" value="UniProtKB-KW"/>
</dbReference>
<evidence type="ECO:0000256" key="12">
    <source>
        <dbReference type="RuleBase" id="RU003848"/>
    </source>
</evidence>
<name>A0A8J3HU62_9RICK</name>
<evidence type="ECO:0000313" key="14">
    <source>
        <dbReference type="EMBL" id="GHM59302.1"/>
    </source>
</evidence>
<evidence type="ECO:0000256" key="6">
    <source>
        <dbReference type="ARBA" id="ARBA00023065"/>
    </source>
</evidence>
<keyword evidence="2 12" id="KW-0138">CF(0)</keyword>
<evidence type="ECO:0000256" key="13">
    <source>
        <dbReference type="SAM" id="Phobius"/>
    </source>
</evidence>
<keyword evidence="5 13" id="KW-1133">Transmembrane helix</keyword>
<keyword evidence="8" id="KW-0066">ATP synthesis</keyword>
<keyword evidence="15" id="KW-1185">Reference proteome</keyword>
<keyword evidence="3 12" id="KW-0812">Transmembrane</keyword>
<dbReference type="Pfam" id="PF00430">
    <property type="entry name" value="ATP-synt_B"/>
    <property type="match status" value="1"/>
</dbReference>
<evidence type="ECO:0000256" key="5">
    <source>
        <dbReference type="ARBA" id="ARBA00022989"/>
    </source>
</evidence>
<dbReference type="Proteomes" id="UP000637906">
    <property type="component" value="Unassembled WGS sequence"/>
</dbReference>